<evidence type="ECO:0000256" key="2">
    <source>
        <dbReference type="ARBA" id="ARBA00022692"/>
    </source>
</evidence>
<organism evidence="7 8">
    <name type="scientific">Gordonibacter pamelaeae</name>
    <dbReference type="NCBI Taxonomy" id="471189"/>
    <lineage>
        <taxon>Bacteria</taxon>
        <taxon>Bacillati</taxon>
        <taxon>Actinomycetota</taxon>
        <taxon>Coriobacteriia</taxon>
        <taxon>Eggerthellales</taxon>
        <taxon>Eggerthellaceae</taxon>
        <taxon>Gordonibacter</taxon>
    </lineage>
</organism>
<keyword evidence="3 6" id="KW-1133">Transmembrane helix</keyword>
<feature type="transmembrane region" description="Helical" evidence="6">
    <location>
        <begin position="155"/>
        <end position="176"/>
    </location>
</feature>
<keyword evidence="4 6" id="KW-0472">Membrane</keyword>
<dbReference type="GO" id="GO:0005886">
    <property type="term" value="C:plasma membrane"/>
    <property type="evidence" value="ECO:0007669"/>
    <property type="project" value="TreeGrafter"/>
</dbReference>
<keyword evidence="2 6" id="KW-0812">Transmembrane</keyword>
<feature type="region of interest" description="Disordered" evidence="5">
    <location>
        <begin position="39"/>
        <end position="59"/>
    </location>
</feature>
<dbReference type="OrthoDB" id="3172670at2"/>
<keyword evidence="8" id="KW-1185">Reference proteome</keyword>
<feature type="transmembrane region" description="Helical" evidence="6">
    <location>
        <begin position="131"/>
        <end position="149"/>
    </location>
</feature>
<evidence type="ECO:0000313" key="8">
    <source>
        <dbReference type="Proteomes" id="UP000254000"/>
    </source>
</evidence>
<protein>
    <submittedName>
        <fullName evidence="7">Energy-coupling factor transporter transmembrane protein EcfT</fullName>
    </submittedName>
</protein>
<sequence>MIDLFSAGSSKWRLKSRESLTIVNMLSMANSSGEIIRAQGSGMPAESEGRRSSLLSSASEGRKRGSICVVHEEMANVKGALSPRRLDPRVSLAVLVLINATAFAPRLVVGQIAMVALCAAVTVWCGRVASAAKWCAAYVVVMAAGYAFLLFPNSVAASFATMIVMVRCVFCVGMFASTMIATTRAGELACALQRAHLPRHGIIAVCTALRFFPTMAGEFRAVAEALRVRGMAITPKSVVTQPVRTMENLLVPVMSRLSIVADELSNAAIVRGMDSARPRTSYYDLRLRAADIVFLGLFETAATALLLSKLGVIA</sequence>
<proteinExistence type="predicted"/>
<dbReference type="CDD" id="cd16914">
    <property type="entry name" value="EcfT"/>
    <property type="match status" value="1"/>
</dbReference>
<dbReference type="AlphaFoldDB" id="A0A369LUE4"/>
<gene>
    <name evidence="7" type="ORF">C1877_14210</name>
</gene>
<reference evidence="7 8" key="1">
    <citation type="journal article" date="2018" name="Elife">
        <title>Discovery and characterization of a prevalent human gut bacterial enzyme sufficient for the inactivation of a family of plant toxins.</title>
        <authorList>
            <person name="Koppel N."/>
            <person name="Bisanz J.E."/>
            <person name="Pandelia M.E."/>
            <person name="Turnbaugh P.J."/>
            <person name="Balskus E.P."/>
        </authorList>
    </citation>
    <scope>NUCLEOTIDE SEQUENCE [LARGE SCALE GENOMIC DNA]</scope>
    <source>
        <strain evidence="7 8">3C</strain>
    </source>
</reference>
<evidence type="ECO:0000256" key="3">
    <source>
        <dbReference type="ARBA" id="ARBA00022989"/>
    </source>
</evidence>
<evidence type="ECO:0000256" key="5">
    <source>
        <dbReference type="SAM" id="MobiDB-lite"/>
    </source>
</evidence>
<dbReference type="Proteomes" id="UP000254000">
    <property type="component" value="Unassembled WGS sequence"/>
</dbReference>
<accession>A0A369LUE4</accession>
<name>A0A369LUE4_9ACTN</name>
<dbReference type="InterPro" id="IPR003339">
    <property type="entry name" value="ABC/ECF_trnsptr_transmembrane"/>
</dbReference>
<dbReference type="Pfam" id="PF02361">
    <property type="entry name" value="CbiQ"/>
    <property type="match status" value="1"/>
</dbReference>
<evidence type="ECO:0000256" key="4">
    <source>
        <dbReference type="ARBA" id="ARBA00023136"/>
    </source>
</evidence>
<dbReference type="EMBL" id="PPTS01000011">
    <property type="protein sequence ID" value="RDB61866.1"/>
    <property type="molecule type" value="Genomic_DNA"/>
</dbReference>
<evidence type="ECO:0000313" key="7">
    <source>
        <dbReference type="EMBL" id="RDB61866.1"/>
    </source>
</evidence>
<dbReference type="PANTHER" id="PTHR33514:SF13">
    <property type="entry name" value="PROTEIN ABCI12, CHLOROPLASTIC"/>
    <property type="match status" value="1"/>
</dbReference>
<comment type="caution">
    <text evidence="7">The sequence shown here is derived from an EMBL/GenBank/DDBJ whole genome shotgun (WGS) entry which is preliminary data.</text>
</comment>
<evidence type="ECO:0000256" key="1">
    <source>
        <dbReference type="ARBA" id="ARBA00004141"/>
    </source>
</evidence>
<dbReference type="PANTHER" id="PTHR33514">
    <property type="entry name" value="PROTEIN ABCI12, CHLOROPLASTIC"/>
    <property type="match status" value="1"/>
</dbReference>
<comment type="subcellular location">
    <subcellularLocation>
        <location evidence="1">Membrane</location>
        <topology evidence="1">Multi-pass membrane protein</topology>
    </subcellularLocation>
</comment>
<feature type="transmembrane region" description="Helical" evidence="6">
    <location>
        <begin position="92"/>
        <end position="124"/>
    </location>
</feature>
<evidence type="ECO:0000256" key="6">
    <source>
        <dbReference type="SAM" id="Phobius"/>
    </source>
</evidence>